<keyword evidence="1" id="KW-0813">Transport</keyword>
<evidence type="ECO:0000313" key="6">
    <source>
        <dbReference type="Proteomes" id="UP000245488"/>
    </source>
</evidence>
<feature type="domain" description="ABC transporter" evidence="4">
    <location>
        <begin position="5"/>
        <end position="237"/>
    </location>
</feature>
<dbReference type="PROSITE" id="PS50893">
    <property type="entry name" value="ABC_TRANSPORTER_2"/>
    <property type="match status" value="1"/>
</dbReference>
<dbReference type="PANTHER" id="PTHR42794">
    <property type="entry name" value="HEMIN IMPORT ATP-BINDING PROTEIN HMUV"/>
    <property type="match status" value="1"/>
</dbReference>
<dbReference type="RefSeq" id="WP_110072861.1">
    <property type="nucleotide sequence ID" value="NZ_CM009896.1"/>
</dbReference>
<evidence type="ECO:0000259" key="4">
    <source>
        <dbReference type="PROSITE" id="PS50893"/>
    </source>
</evidence>
<dbReference type="InterPro" id="IPR003593">
    <property type="entry name" value="AAA+_ATPase"/>
</dbReference>
<evidence type="ECO:0000256" key="1">
    <source>
        <dbReference type="ARBA" id="ARBA00022448"/>
    </source>
</evidence>
<dbReference type="InterPro" id="IPR003439">
    <property type="entry name" value="ABC_transporter-like_ATP-bd"/>
</dbReference>
<evidence type="ECO:0000256" key="2">
    <source>
        <dbReference type="ARBA" id="ARBA00022741"/>
    </source>
</evidence>
<accession>A0A317G3T8</accession>
<keyword evidence="2" id="KW-0547">Nucleotide-binding</keyword>
<comment type="caution">
    <text evidence="5">The sequence shown here is derived from an EMBL/GenBank/DDBJ whole genome shotgun (WGS) entry which is preliminary data.</text>
</comment>
<organism evidence="5 6">
    <name type="scientific">Butyrivibrio fibrisolvens</name>
    <dbReference type="NCBI Taxonomy" id="831"/>
    <lineage>
        <taxon>Bacteria</taxon>
        <taxon>Bacillati</taxon>
        <taxon>Bacillota</taxon>
        <taxon>Clostridia</taxon>
        <taxon>Lachnospirales</taxon>
        <taxon>Lachnospiraceae</taxon>
        <taxon>Butyrivibrio</taxon>
    </lineage>
</organism>
<dbReference type="InterPro" id="IPR017871">
    <property type="entry name" value="ABC_transporter-like_CS"/>
</dbReference>
<reference evidence="5 6" key="1">
    <citation type="submission" date="2017-09" db="EMBL/GenBank/DDBJ databases">
        <title>High-quality draft genome sequence of Butyrivibrio fibrisolvens INBov1, isolated from cow rumen.</title>
        <authorList>
            <person name="Rodriguez Hernaez J."/>
            <person name="Rivarola M."/>
            <person name="Paniego N."/>
            <person name="Cravero S."/>
            <person name="Ceron Cucchi M."/>
            <person name="Martinez M.C."/>
        </authorList>
    </citation>
    <scope>NUCLEOTIDE SEQUENCE [LARGE SCALE GENOMIC DNA]</scope>
    <source>
        <strain evidence="5 6">INBov1</strain>
    </source>
</reference>
<dbReference type="EMBL" id="NXNG01000001">
    <property type="protein sequence ID" value="PWT27323.1"/>
    <property type="molecule type" value="Genomic_DNA"/>
</dbReference>
<dbReference type="PROSITE" id="PS00211">
    <property type="entry name" value="ABC_TRANSPORTER_1"/>
    <property type="match status" value="1"/>
</dbReference>
<dbReference type="PANTHER" id="PTHR42794:SF2">
    <property type="entry name" value="ABC TRANSPORTER ATP-BINDING PROTEIN"/>
    <property type="match status" value="1"/>
</dbReference>
<dbReference type="Gene3D" id="3.40.50.300">
    <property type="entry name" value="P-loop containing nucleotide triphosphate hydrolases"/>
    <property type="match status" value="1"/>
</dbReference>
<proteinExistence type="predicted"/>
<dbReference type="CDD" id="cd03214">
    <property type="entry name" value="ABC_Iron-Siderophores_B12_Hemin"/>
    <property type="match status" value="1"/>
</dbReference>
<dbReference type="SUPFAM" id="SSF52540">
    <property type="entry name" value="P-loop containing nucleoside triphosphate hydrolases"/>
    <property type="match status" value="1"/>
</dbReference>
<sequence>MEEVIRVSGLSFSVGDRKILNEASLLVERGQKVGIIGPNGSGKTTFLKHIYRVLSPQKKTVFIEQKPIESISFSDTAKKLAVLKQENSKDFDFSVIDMVLLGRSPYHNYFESYDEEDKRIAREALEQVGMLENKGASFGRLSGGEKQRVLMARAIAQDTDILVMDEPTNHLDVHYQWSIMEFIKKMDKTVLGVFHELNLASTFCDYIYILDKGKIVKSGKPEDVITKDLLSSVFKVNAEIIDSDGRPYIVFKGTN</sequence>
<dbReference type="SMART" id="SM00382">
    <property type="entry name" value="AAA"/>
    <property type="match status" value="1"/>
</dbReference>
<dbReference type="GO" id="GO:0005524">
    <property type="term" value="F:ATP binding"/>
    <property type="evidence" value="ECO:0007669"/>
    <property type="project" value="UniProtKB-KW"/>
</dbReference>
<dbReference type="Pfam" id="PF00005">
    <property type="entry name" value="ABC_tran"/>
    <property type="match status" value="1"/>
</dbReference>
<name>A0A317G3T8_BUTFI</name>
<keyword evidence="6" id="KW-1185">Reference proteome</keyword>
<evidence type="ECO:0000256" key="3">
    <source>
        <dbReference type="ARBA" id="ARBA00022840"/>
    </source>
</evidence>
<dbReference type="InterPro" id="IPR027417">
    <property type="entry name" value="P-loop_NTPase"/>
</dbReference>
<evidence type="ECO:0000313" key="5">
    <source>
        <dbReference type="EMBL" id="PWT27323.1"/>
    </source>
</evidence>
<dbReference type="GO" id="GO:0016887">
    <property type="term" value="F:ATP hydrolysis activity"/>
    <property type="evidence" value="ECO:0007669"/>
    <property type="project" value="InterPro"/>
</dbReference>
<gene>
    <name evidence="5" type="ORF">CPT75_09545</name>
</gene>
<keyword evidence="3" id="KW-0067">ATP-binding</keyword>
<dbReference type="AlphaFoldDB" id="A0A317G3T8"/>
<dbReference type="FunFam" id="3.40.50.300:FF:000134">
    <property type="entry name" value="Iron-enterobactin ABC transporter ATP-binding protein"/>
    <property type="match status" value="1"/>
</dbReference>
<protein>
    <submittedName>
        <fullName evidence="5">ABC transporter</fullName>
    </submittedName>
</protein>
<dbReference type="Proteomes" id="UP000245488">
    <property type="component" value="Chromosome"/>
</dbReference>